<evidence type="ECO:0000313" key="4">
    <source>
        <dbReference type="Proteomes" id="UP000479710"/>
    </source>
</evidence>
<feature type="region of interest" description="Disordered" evidence="1">
    <location>
        <begin position="56"/>
        <end position="176"/>
    </location>
</feature>
<evidence type="ECO:0000256" key="1">
    <source>
        <dbReference type="SAM" id="MobiDB-lite"/>
    </source>
</evidence>
<feature type="chain" id="PRO_5026242470" description="DUF834 domain-containing protein" evidence="2">
    <location>
        <begin position="33"/>
        <end position="176"/>
    </location>
</feature>
<feature type="signal peptide" evidence="2">
    <location>
        <begin position="1"/>
        <end position="32"/>
    </location>
</feature>
<evidence type="ECO:0000313" key="3">
    <source>
        <dbReference type="EMBL" id="KAF0896440.1"/>
    </source>
</evidence>
<gene>
    <name evidence="3" type="ORF">E2562_024309</name>
</gene>
<dbReference type="AlphaFoldDB" id="A0A6G1C8G6"/>
<protein>
    <recommendedName>
        <fullName evidence="5">DUF834 domain-containing protein</fullName>
    </recommendedName>
</protein>
<dbReference type="Proteomes" id="UP000479710">
    <property type="component" value="Unassembled WGS sequence"/>
</dbReference>
<accession>A0A6G1C8G6</accession>
<name>A0A6G1C8G6_9ORYZ</name>
<dbReference type="PROSITE" id="PS51257">
    <property type="entry name" value="PROKAR_LIPOPROTEIN"/>
    <property type="match status" value="1"/>
</dbReference>
<dbReference type="EMBL" id="SPHZ02000010">
    <property type="protein sequence ID" value="KAF0896440.1"/>
    <property type="molecule type" value="Genomic_DNA"/>
</dbReference>
<keyword evidence="2" id="KW-0732">Signal</keyword>
<evidence type="ECO:0008006" key="5">
    <source>
        <dbReference type="Google" id="ProtNLM"/>
    </source>
</evidence>
<organism evidence="3 4">
    <name type="scientific">Oryza meyeriana var. granulata</name>
    <dbReference type="NCBI Taxonomy" id="110450"/>
    <lineage>
        <taxon>Eukaryota</taxon>
        <taxon>Viridiplantae</taxon>
        <taxon>Streptophyta</taxon>
        <taxon>Embryophyta</taxon>
        <taxon>Tracheophyta</taxon>
        <taxon>Spermatophyta</taxon>
        <taxon>Magnoliopsida</taxon>
        <taxon>Liliopsida</taxon>
        <taxon>Poales</taxon>
        <taxon>Poaceae</taxon>
        <taxon>BOP clade</taxon>
        <taxon>Oryzoideae</taxon>
        <taxon>Oryzeae</taxon>
        <taxon>Oryzinae</taxon>
        <taxon>Oryza</taxon>
        <taxon>Oryza meyeriana</taxon>
    </lineage>
</organism>
<keyword evidence="4" id="KW-1185">Reference proteome</keyword>
<sequence length="176" mass="18129">MAVARRMVSISVSAVFMLVLIVSASTFSSCYAEGSTAVIGIGPDYVPLLNPDKDLAGDAADVPDSDFALRRGPNRPPRPAASVSEIGEGSGIKGRRLGREHARNSTRADGGEEEEGLERGGGGGLAPATNGGRAARWGRSGGSGDRLDTFERSSAPHAGFDGSDRTSMSESPASEH</sequence>
<proteinExistence type="predicted"/>
<reference evidence="3 4" key="1">
    <citation type="submission" date="2019-11" db="EMBL/GenBank/DDBJ databases">
        <title>Whole genome sequence of Oryza granulata.</title>
        <authorList>
            <person name="Li W."/>
        </authorList>
    </citation>
    <scope>NUCLEOTIDE SEQUENCE [LARGE SCALE GENOMIC DNA]</scope>
    <source>
        <strain evidence="4">cv. Menghai</strain>
        <tissue evidence="3">Leaf</tissue>
    </source>
</reference>
<evidence type="ECO:0000256" key="2">
    <source>
        <dbReference type="SAM" id="SignalP"/>
    </source>
</evidence>
<comment type="caution">
    <text evidence="3">The sequence shown here is derived from an EMBL/GenBank/DDBJ whole genome shotgun (WGS) entry which is preliminary data.</text>
</comment>
<feature type="compositionally biased region" description="Polar residues" evidence="1">
    <location>
        <begin position="165"/>
        <end position="176"/>
    </location>
</feature>